<proteinExistence type="predicted"/>
<sequence length="80" mass="9490">NQHIEHFSANAPINELPVDEQVIIEDFLMHYNVYECNSEQEAEKIAHWHLKKYYNYIPEKLEVKKISERAYSIDLTSSPP</sequence>
<organism evidence="1">
    <name type="scientific">hydrothermal vent metagenome</name>
    <dbReference type="NCBI Taxonomy" id="652676"/>
    <lineage>
        <taxon>unclassified sequences</taxon>
        <taxon>metagenomes</taxon>
        <taxon>ecological metagenomes</taxon>
    </lineage>
</organism>
<feature type="non-terminal residue" evidence="1">
    <location>
        <position position="1"/>
    </location>
</feature>
<evidence type="ECO:0000313" key="1">
    <source>
        <dbReference type="EMBL" id="VAW65885.1"/>
    </source>
</evidence>
<gene>
    <name evidence="1" type="ORF">MNBD_GAMMA08-1055</name>
</gene>
<reference evidence="1" key="1">
    <citation type="submission" date="2018-06" db="EMBL/GenBank/DDBJ databases">
        <authorList>
            <person name="Zhirakovskaya E."/>
        </authorList>
    </citation>
    <scope>NUCLEOTIDE SEQUENCE</scope>
</reference>
<protein>
    <submittedName>
        <fullName evidence="1">Uncharacterized protein</fullName>
    </submittedName>
</protein>
<dbReference type="AlphaFoldDB" id="A0A3B0XC87"/>
<name>A0A3B0XC87_9ZZZZ</name>
<dbReference type="EMBL" id="UOFH01000332">
    <property type="protein sequence ID" value="VAW65885.1"/>
    <property type="molecule type" value="Genomic_DNA"/>
</dbReference>
<accession>A0A3B0XC87</accession>